<name>A0A644W7P6_9ZZZZ</name>
<dbReference type="AlphaFoldDB" id="A0A644W7P6"/>
<evidence type="ECO:0000313" key="1">
    <source>
        <dbReference type="EMBL" id="MPL99751.1"/>
    </source>
</evidence>
<organism evidence="1">
    <name type="scientific">bioreactor metagenome</name>
    <dbReference type="NCBI Taxonomy" id="1076179"/>
    <lineage>
        <taxon>unclassified sequences</taxon>
        <taxon>metagenomes</taxon>
        <taxon>ecological metagenomes</taxon>
    </lineage>
</organism>
<proteinExistence type="predicted"/>
<sequence>MDAERVMKKIVDDIRAASAAVEGPDSDLYAYGQRLAYTNALAIILEACTSEYAPDDEHDKNN</sequence>
<protein>
    <submittedName>
        <fullName evidence="1">Uncharacterized protein</fullName>
    </submittedName>
</protein>
<accession>A0A644W7P6</accession>
<comment type="caution">
    <text evidence="1">The sequence shown here is derived from an EMBL/GenBank/DDBJ whole genome shotgun (WGS) entry which is preliminary data.</text>
</comment>
<gene>
    <name evidence="1" type="ORF">SDC9_45972</name>
</gene>
<dbReference type="EMBL" id="VSSQ01000686">
    <property type="protein sequence ID" value="MPL99751.1"/>
    <property type="molecule type" value="Genomic_DNA"/>
</dbReference>
<reference evidence="1" key="1">
    <citation type="submission" date="2019-08" db="EMBL/GenBank/DDBJ databases">
        <authorList>
            <person name="Kucharzyk K."/>
            <person name="Murdoch R.W."/>
            <person name="Higgins S."/>
            <person name="Loffler F."/>
        </authorList>
    </citation>
    <scope>NUCLEOTIDE SEQUENCE</scope>
</reference>